<reference evidence="2 3" key="1">
    <citation type="submission" date="2019-05" db="EMBL/GenBank/DDBJ databases">
        <title>Streptomyces marianii sp. nov., a novel marine actinomycete from southern coast of India.</title>
        <authorList>
            <person name="Iniyan A.M."/>
            <person name="Wink J."/>
            <person name="Ramprasad E."/>
            <person name="Ramana C.V."/>
            <person name="Bunk B."/>
            <person name="Sproer C."/>
            <person name="Joseph F.-J.R.S."/>
            <person name="Vincent S.G.P."/>
        </authorList>
    </citation>
    <scope>NUCLEOTIDE SEQUENCE [LARGE SCALE GENOMIC DNA]</scope>
    <source>
        <strain evidence="2 3">ICN19</strain>
    </source>
</reference>
<dbReference type="AlphaFoldDB" id="A0A5R9E7Q8"/>
<organism evidence="2 3">
    <name type="scientific">Streptomyces marianii</name>
    <dbReference type="NCBI Taxonomy" id="1817406"/>
    <lineage>
        <taxon>Bacteria</taxon>
        <taxon>Bacillati</taxon>
        <taxon>Actinomycetota</taxon>
        <taxon>Actinomycetes</taxon>
        <taxon>Kitasatosporales</taxon>
        <taxon>Streptomycetaceae</taxon>
        <taxon>Streptomyces</taxon>
    </lineage>
</organism>
<accession>A0A5R9E7Q8</accession>
<keyword evidence="3" id="KW-1185">Reference proteome</keyword>
<dbReference type="EMBL" id="VAWE01000001">
    <property type="protein sequence ID" value="TLQ45886.1"/>
    <property type="molecule type" value="Genomic_DNA"/>
</dbReference>
<name>A0A5R9E7Q8_9ACTN</name>
<protein>
    <submittedName>
        <fullName evidence="2">Uncharacterized protein</fullName>
    </submittedName>
</protein>
<evidence type="ECO:0000313" key="2">
    <source>
        <dbReference type="EMBL" id="TLQ45886.1"/>
    </source>
</evidence>
<evidence type="ECO:0000256" key="1">
    <source>
        <dbReference type="SAM" id="MobiDB-lite"/>
    </source>
</evidence>
<feature type="region of interest" description="Disordered" evidence="1">
    <location>
        <begin position="1"/>
        <end position="104"/>
    </location>
</feature>
<gene>
    <name evidence="2" type="ORF">FEF34_25395</name>
</gene>
<sequence>MDGPFDGPSGAPRRASGATGRIRPEGTIGGDERRRRAFRPGPGGSRGASCGARHADGRAPGPRTRPRRPRAAPHPERSVTRVGAPPPGEWQQSGEIRARVRAIG</sequence>
<feature type="compositionally biased region" description="Low complexity" evidence="1">
    <location>
        <begin position="47"/>
        <end position="62"/>
    </location>
</feature>
<proteinExistence type="predicted"/>
<comment type="caution">
    <text evidence="2">The sequence shown here is derived from an EMBL/GenBank/DDBJ whole genome shotgun (WGS) entry which is preliminary data.</text>
</comment>
<dbReference type="Proteomes" id="UP000305921">
    <property type="component" value="Unassembled WGS sequence"/>
</dbReference>
<evidence type="ECO:0000313" key="3">
    <source>
        <dbReference type="Proteomes" id="UP000305921"/>
    </source>
</evidence>